<proteinExistence type="predicted"/>
<keyword evidence="1" id="KW-0812">Transmembrane</keyword>
<dbReference type="Pfam" id="PF06477">
    <property type="entry name" value="DUF1091"/>
    <property type="match status" value="1"/>
</dbReference>
<dbReference type="AlphaFoldDB" id="A0A0K8UUS9"/>
<organism evidence="2">
    <name type="scientific">Bactrocera latifrons</name>
    <name type="common">Malaysian fruit fly</name>
    <name type="synonym">Chaetodacus latifrons</name>
    <dbReference type="NCBI Taxonomy" id="174628"/>
    <lineage>
        <taxon>Eukaryota</taxon>
        <taxon>Metazoa</taxon>
        <taxon>Ecdysozoa</taxon>
        <taxon>Arthropoda</taxon>
        <taxon>Hexapoda</taxon>
        <taxon>Insecta</taxon>
        <taxon>Pterygota</taxon>
        <taxon>Neoptera</taxon>
        <taxon>Endopterygota</taxon>
        <taxon>Diptera</taxon>
        <taxon>Brachycera</taxon>
        <taxon>Muscomorpha</taxon>
        <taxon>Tephritoidea</taxon>
        <taxon>Tephritidae</taxon>
        <taxon>Bactrocera</taxon>
        <taxon>Bactrocera</taxon>
    </lineage>
</organism>
<evidence type="ECO:0000313" key="2">
    <source>
        <dbReference type="EMBL" id="JAI30427.1"/>
    </source>
</evidence>
<dbReference type="PANTHER" id="PTHR21112:SF0">
    <property type="entry name" value="CHEMOSENSORY PROTEIN A 29A-RELATED"/>
    <property type="match status" value="1"/>
</dbReference>
<protein>
    <submittedName>
        <fullName evidence="2">Uncharacterized protein</fullName>
    </submittedName>
</protein>
<name>A0A0K8UUS9_BACLA</name>
<keyword evidence="1" id="KW-0472">Membrane</keyword>
<evidence type="ECO:0000256" key="1">
    <source>
        <dbReference type="SAM" id="Phobius"/>
    </source>
</evidence>
<dbReference type="OrthoDB" id="7925769at2759"/>
<feature type="non-terminal residue" evidence="2">
    <location>
        <position position="1"/>
    </location>
</feature>
<dbReference type="PANTHER" id="PTHR21112">
    <property type="entry name" value="CHEMOSENSORY PROTEIN A 29A-RELATED"/>
    <property type="match status" value="1"/>
</dbReference>
<feature type="transmembrane region" description="Helical" evidence="1">
    <location>
        <begin position="20"/>
        <end position="37"/>
    </location>
</feature>
<sequence length="203" mass="23572">LKSQIGVSARLNRICCRMKFYVGILITVSCIWIKLLVAEQTYVVTNELFEHYDGLTKTLFYADNMKIIGRQRNINGTMRFLEDMSDEQFMLSVEMFSAQHGDDRLKPLPSVPRIRICEGLKTYFRKVVQPSFVHGENTDFPYIPEEGLCPLPKGEYYFKNLILNTDPWPTQVPRGILKTKMTFFKNGVNVGAWSLQMKLEDRE</sequence>
<reference evidence="2" key="1">
    <citation type="submission" date="2015-06" db="EMBL/GenBank/DDBJ databases">
        <authorList>
            <person name="Hoefler B.C."/>
            <person name="Straight P.D."/>
        </authorList>
    </citation>
    <scope>NUCLEOTIDE SEQUENCE</scope>
</reference>
<accession>A0A0K8UUS9</accession>
<gene>
    <name evidence="2" type="ORF">c0_g1_i2</name>
</gene>
<keyword evidence="1" id="KW-1133">Transmembrane helix</keyword>
<dbReference type="InterPro" id="IPR010512">
    <property type="entry name" value="DUF1091"/>
</dbReference>
<dbReference type="EMBL" id="GDHF01021887">
    <property type="protein sequence ID" value="JAI30427.1"/>
    <property type="molecule type" value="Transcribed_RNA"/>
</dbReference>